<proteinExistence type="predicted"/>
<accession>A0A2A5B4W1</accession>
<dbReference type="Gene3D" id="2.40.10.220">
    <property type="entry name" value="predicted glycosyltransferase like domains"/>
    <property type="match status" value="1"/>
</dbReference>
<dbReference type="Proteomes" id="UP000218327">
    <property type="component" value="Unassembled WGS sequence"/>
</dbReference>
<evidence type="ECO:0000313" key="3">
    <source>
        <dbReference type="Proteomes" id="UP000218327"/>
    </source>
</evidence>
<dbReference type="SUPFAM" id="SSF141371">
    <property type="entry name" value="PilZ domain-like"/>
    <property type="match status" value="1"/>
</dbReference>
<organism evidence="2 3">
    <name type="scientific">SAR86 cluster bacterium</name>
    <dbReference type="NCBI Taxonomy" id="2030880"/>
    <lineage>
        <taxon>Bacteria</taxon>
        <taxon>Pseudomonadati</taxon>
        <taxon>Pseudomonadota</taxon>
        <taxon>Gammaproteobacteria</taxon>
        <taxon>SAR86 cluster</taxon>
    </lineage>
</organism>
<reference evidence="3" key="1">
    <citation type="submission" date="2017-08" db="EMBL/GenBank/DDBJ databases">
        <title>A dynamic microbial community with high functional redundancy inhabits the cold, oxic subseafloor aquifer.</title>
        <authorList>
            <person name="Tully B.J."/>
            <person name="Wheat C.G."/>
            <person name="Glazer B.T."/>
            <person name="Huber J.A."/>
        </authorList>
    </citation>
    <scope>NUCLEOTIDE SEQUENCE [LARGE SCALE GENOMIC DNA]</scope>
</reference>
<name>A0A2A5B4W1_9GAMM</name>
<sequence length="123" mass="14070">MNKEKRDYPRIDLHGEANISLAGVIRNGTLMNLSPSGIEIECRHQLIEQLSRFKSSAGLFPDLELEFNLPSHGEVCKKIKSTCNVSFCRRQRQDSYYLRLKFITLGKQDEKQVSDYLNHAVAA</sequence>
<evidence type="ECO:0000313" key="2">
    <source>
        <dbReference type="EMBL" id="PCJ26624.1"/>
    </source>
</evidence>
<protein>
    <recommendedName>
        <fullName evidence="1">PilZ domain-containing protein</fullName>
    </recommendedName>
</protein>
<feature type="domain" description="PilZ" evidence="1">
    <location>
        <begin position="4"/>
        <end position="117"/>
    </location>
</feature>
<dbReference type="EMBL" id="NVVJ01000010">
    <property type="protein sequence ID" value="PCJ26624.1"/>
    <property type="molecule type" value="Genomic_DNA"/>
</dbReference>
<comment type="caution">
    <text evidence="2">The sequence shown here is derived from an EMBL/GenBank/DDBJ whole genome shotgun (WGS) entry which is preliminary data.</text>
</comment>
<gene>
    <name evidence="2" type="ORF">COA96_04710</name>
</gene>
<dbReference type="InterPro" id="IPR009875">
    <property type="entry name" value="PilZ_domain"/>
</dbReference>
<dbReference type="AlphaFoldDB" id="A0A2A5B4W1"/>
<dbReference type="Pfam" id="PF07238">
    <property type="entry name" value="PilZ"/>
    <property type="match status" value="1"/>
</dbReference>
<dbReference type="GO" id="GO:0035438">
    <property type="term" value="F:cyclic-di-GMP binding"/>
    <property type="evidence" value="ECO:0007669"/>
    <property type="project" value="InterPro"/>
</dbReference>
<evidence type="ECO:0000259" key="1">
    <source>
        <dbReference type="Pfam" id="PF07238"/>
    </source>
</evidence>